<keyword evidence="2" id="KW-1133">Transmembrane helix</keyword>
<dbReference type="Proteomes" id="UP000037035">
    <property type="component" value="Unassembled WGS sequence"/>
</dbReference>
<evidence type="ECO:0000313" key="4">
    <source>
        <dbReference type="Proteomes" id="UP000037035"/>
    </source>
</evidence>
<feature type="transmembrane region" description="Helical" evidence="2">
    <location>
        <begin position="730"/>
        <end position="753"/>
    </location>
</feature>
<evidence type="ECO:0000313" key="3">
    <source>
        <dbReference type="EMBL" id="KNZ64303.1"/>
    </source>
</evidence>
<keyword evidence="2" id="KW-0812">Transmembrane</keyword>
<evidence type="ECO:0000256" key="1">
    <source>
        <dbReference type="SAM" id="MobiDB-lite"/>
    </source>
</evidence>
<protein>
    <submittedName>
        <fullName evidence="3">Uncharacterized protein</fullName>
    </submittedName>
</protein>
<gene>
    <name evidence="3" type="ORF">VP01_1042g3</name>
</gene>
<keyword evidence="4" id="KW-1185">Reference proteome</keyword>
<feature type="region of interest" description="Disordered" evidence="1">
    <location>
        <begin position="690"/>
        <end position="715"/>
    </location>
</feature>
<comment type="caution">
    <text evidence="3">The sequence shown here is derived from an EMBL/GenBank/DDBJ whole genome shotgun (WGS) entry which is preliminary data.</text>
</comment>
<evidence type="ECO:0000256" key="2">
    <source>
        <dbReference type="SAM" id="Phobius"/>
    </source>
</evidence>
<dbReference type="AlphaFoldDB" id="A0A0L6VUB2"/>
<feature type="transmembrane region" description="Helical" evidence="2">
    <location>
        <begin position="765"/>
        <end position="787"/>
    </location>
</feature>
<dbReference type="VEuPathDB" id="FungiDB:VP01_1042g3"/>
<feature type="transmembrane region" description="Helical" evidence="2">
    <location>
        <begin position="793"/>
        <end position="816"/>
    </location>
</feature>
<name>A0A0L6VUB2_9BASI</name>
<organism evidence="3 4">
    <name type="scientific">Puccinia sorghi</name>
    <dbReference type="NCBI Taxonomy" id="27349"/>
    <lineage>
        <taxon>Eukaryota</taxon>
        <taxon>Fungi</taxon>
        <taxon>Dikarya</taxon>
        <taxon>Basidiomycota</taxon>
        <taxon>Pucciniomycotina</taxon>
        <taxon>Pucciniomycetes</taxon>
        <taxon>Pucciniales</taxon>
        <taxon>Pucciniaceae</taxon>
        <taxon>Puccinia</taxon>
    </lineage>
</organism>
<dbReference type="EMBL" id="LAVV01000477">
    <property type="protein sequence ID" value="KNZ64303.1"/>
    <property type="molecule type" value="Genomic_DNA"/>
</dbReference>
<proteinExistence type="predicted"/>
<sequence>MLKAYQTLHQVTKDFYSPNIRLNFCKNYNQHTTGISSVCDQVKRKHLHVSSMETSLVSPLIIFKAPYFCLETRNSLVEFILLNYPYFVHYLSYYFYFNILHYVSLQRRLDSWKIRKWTNFSCLKKSINSNQVSAFKLLKGTEIFYESLKTLVGKVEARYFLHKSKDKNSFSISISKHSFTTIEILRLLNTGLQMRQIQRRAETVEESPDWHRKVKMWLGKKENKYRLDGEEKLVLRLDKLNKKQIHHRQEGALILHDQLRKSQEKAKIEKQRIDQREEIYFCSASPARIAELGTCYMPRLENFVSQPGIEQMLVPVIRLHSLLVEGRMLKSCNPQCLNNILAFVKINSLILLVQIPPKLIFLARCLKNALLTFKNKLCQEKTREEGEKWEERQRNSRLDEFHSLGTHVLKFMWLWNFLVHDETAPKNDIMLCRICLHANLPKRNSSAENLSPLQYTRNSYPNKIQLFHTKFSDKYFMVVSLSRVLVIPPFIPDIPQVPCSSEYHGNSTLIFISHSLIFKEPFCLIMSSLSRFCHVFYHPCMFCHFILFYSKLLDMQTTLIEGVTHPSVLKTAVAGCTFKKDLRQMGCRLNVSFLWEGPIYRPTTSQGGFGSKTEAVVVGCGLYSATCLSYRRLQGQSPTPKTKKTNPWGCRVKLGSHPGSCPENSGIPATATTEQHKQLHNKSKIKPKNHLQTIQKAPNSHKTPKSPPNPPKPIKKHHTKCGLTYMQVVYLMWFFWFISCLSKVYLIYFFWFISCLSPCFIKFSHVYLILLLLFTSLLPPCLSHPYIIVSHFLIHISLIVYSICLLLFIVVFIFFLSFCNSVLIRYLNVKLSLLNPFQPQR</sequence>
<accession>A0A0L6VUB2</accession>
<reference evidence="3 4" key="1">
    <citation type="submission" date="2015-08" db="EMBL/GenBank/DDBJ databases">
        <title>Next Generation Sequencing and Analysis of the Genome of Puccinia sorghi L Schw, the Causal Agent of Maize Common Rust.</title>
        <authorList>
            <person name="Rochi L."/>
            <person name="Burguener G."/>
            <person name="Darino M."/>
            <person name="Turjanski A."/>
            <person name="Kreff E."/>
            <person name="Dieguez M.J."/>
            <person name="Sacco F."/>
        </authorList>
    </citation>
    <scope>NUCLEOTIDE SEQUENCE [LARGE SCALE GENOMIC DNA]</scope>
    <source>
        <strain evidence="3 4">RO10H11247</strain>
    </source>
</reference>
<keyword evidence="2" id="KW-0472">Membrane</keyword>